<dbReference type="OrthoDB" id="5458519at2"/>
<organism evidence="2 3">
    <name type="scientific">Roseimicrobium gellanilyticum</name>
    <dbReference type="NCBI Taxonomy" id="748857"/>
    <lineage>
        <taxon>Bacteria</taxon>
        <taxon>Pseudomonadati</taxon>
        <taxon>Verrucomicrobiota</taxon>
        <taxon>Verrucomicrobiia</taxon>
        <taxon>Verrucomicrobiales</taxon>
        <taxon>Verrucomicrobiaceae</taxon>
        <taxon>Roseimicrobium</taxon>
    </lineage>
</organism>
<sequence length="132" mass="14621">MPSPKKSPVPKKDAADVTEEFERLLKGVHDGQRYVLKLFVSGSSPRSTQAISTIRALCEERLQGRYDLEVVDIFQQPTEARGSQIVAAPTLIKELPEPMRRVVGNLADRDKILVALNLKDAPQGSTPTWAKI</sequence>
<dbReference type="SUPFAM" id="SSF52833">
    <property type="entry name" value="Thioredoxin-like"/>
    <property type="match status" value="1"/>
</dbReference>
<dbReference type="Gene3D" id="3.40.30.10">
    <property type="entry name" value="Glutaredoxin"/>
    <property type="match status" value="1"/>
</dbReference>
<dbReference type="CDD" id="cd02978">
    <property type="entry name" value="KaiB_like"/>
    <property type="match status" value="1"/>
</dbReference>
<protein>
    <submittedName>
        <fullName evidence="2">Circadian clock protein KaiB</fullName>
    </submittedName>
</protein>
<evidence type="ECO:0000313" key="2">
    <source>
        <dbReference type="EMBL" id="RBP46358.1"/>
    </source>
</evidence>
<comment type="caution">
    <text evidence="2">The sequence shown here is derived from an EMBL/GenBank/DDBJ whole genome shotgun (WGS) entry which is preliminary data.</text>
</comment>
<dbReference type="GO" id="GO:0048511">
    <property type="term" value="P:rhythmic process"/>
    <property type="evidence" value="ECO:0007669"/>
    <property type="project" value="InterPro"/>
</dbReference>
<dbReference type="PANTHER" id="PTHR41709:SF2">
    <property type="entry name" value="CIRCADIAN CLOCK PROTEIN KAIB2"/>
    <property type="match status" value="1"/>
</dbReference>
<gene>
    <name evidence="2" type="ORF">DES53_102749</name>
</gene>
<dbReference type="InterPro" id="IPR039022">
    <property type="entry name" value="KaiB-like"/>
</dbReference>
<feature type="domain" description="KaiB" evidence="1">
    <location>
        <begin position="37"/>
        <end position="118"/>
    </location>
</feature>
<evidence type="ECO:0000313" key="3">
    <source>
        <dbReference type="Proteomes" id="UP000253426"/>
    </source>
</evidence>
<name>A0A366HTD5_9BACT</name>
<reference evidence="2 3" key="1">
    <citation type="submission" date="2018-06" db="EMBL/GenBank/DDBJ databases">
        <title>Genomic Encyclopedia of Type Strains, Phase IV (KMG-IV): sequencing the most valuable type-strain genomes for metagenomic binning, comparative biology and taxonomic classification.</title>
        <authorList>
            <person name="Goeker M."/>
        </authorList>
    </citation>
    <scope>NUCLEOTIDE SEQUENCE [LARGE SCALE GENOMIC DNA]</scope>
    <source>
        <strain evidence="2 3">DSM 25532</strain>
    </source>
</reference>
<dbReference type="Proteomes" id="UP000253426">
    <property type="component" value="Unassembled WGS sequence"/>
</dbReference>
<dbReference type="PANTHER" id="PTHR41709">
    <property type="entry name" value="KAIB-LIKE PROTEIN 1"/>
    <property type="match status" value="1"/>
</dbReference>
<dbReference type="Pfam" id="PF07689">
    <property type="entry name" value="KaiB"/>
    <property type="match status" value="1"/>
</dbReference>
<evidence type="ECO:0000259" key="1">
    <source>
        <dbReference type="SMART" id="SM01248"/>
    </source>
</evidence>
<dbReference type="InterPro" id="IPR036249">
    <property type="entry name" value="Thioredoxin-like_sf"/>
</dbReference>
<dbReference type="InterPro" id="IPR011649">
    <property type="entry name" value="KaiB_domain"/>
</dbReference>
<dbReference type="SMART" id="SM01248">
    <property type="entry name" value="KaiB"/>
    <property type="match status" value="1"/>
</dbReference>
<dbReference type="AlphaFoldDB" id="A0A366HTD5"/>
<accession>A0A366HTD5</accession>
<keyword evidence="3" id="KW-1185">Reference proteome</keyword>
<proteinExistence type="predicted"/>
<dbReference type="RefSeq" id="WP_113957880.1">
    <property type="nucleotide sequence ID" value="NZ_QNRR01000002.1"/>
</dbReference>
<dbReference type="EMBL" id="QNRR01000002">
    <property type="protein sequence ID" value="RBP46358.1"/>
    <property type="molecule type" value="Genomic_DNA"/>
</dbReference>